<dbReference type="Proteomes" id="UP000242175">
    <property type="component" value="Chromosome large"/>
</dbReference>
<evidence type="ECO:0000313" key="3">
    <source>
        <dbReference type="Proteomes" id="UP000242175"/>
    </source>
</evidence>
<dbReference type="AlphaFoldDB" id="A0A220VEQ9"/>
<protein>
    <recommendedName>
        <fullName evidence="4">YibL family ribosome-associated protein</fullName>
    </recommendedName>
</protein>
<dbReference type="InterPro" id="IPR021230">
    <property type="entry name" value="DUF2810"/>
</dbReference>
<reference evidence="2 3" key="1">
    <citation type="journal article" date="2016" name="Int. J. Syst. Evol. Microbiol.">
        <title>Paraphotobacterium marinum gen. nov., sp. nov., a member of the family Vibrionaceae, isolated from surface seawater.</title>
        <authorList>
            <person name="Huang Z."/>
            <person name="Dong C."/>
            <person name="Shao Z."/>
        </authorList>
    </citation>
    <scope>NUCLEOTIDE SEQUENCE [LARGE SCALE GENOMIC DNA]</scope>
    <source>
        <strain evidence="2 3">NSCS20N07D</strain>
    </source>
</reference>
<proteinExistence type="predicted"/>
<dbReference type="Pfam" id="PF10928">
    <property type="entry name" value="DUF2810"/>
    <property type="match status" value="1"/>
</dbReference>
<name>A0A220VEQ9_9GAMM</name>
<accession>A0A220VEQ9</accession>
<keyword evidence="1" id="KW-0175">Coiled coil</keyword>
<dbReference type="NCBIfam" id="NF008244">
    <property type="entry name" value="PRK11020.1"/>
    <property type="match status" value="1"/>
</dbReference>
<evidence type="ECO:0000313" key="2">
    <source>
        <dbReference type="EMBL" id="ASK78781.1"/>
    </source>
</evidence>
<dbReference type="OrthoDB" id="6454978at2"/>
<evidence type="ECO:0000256" key="1">
    <source>
        <dbReference type="SAM" id="Coils"/>
    </source>
</evidence>
<feature type="coiled-coil region" evidence="1">
    <location>
        <begin position="1"/>
        <end position="47"/>
    </location>
</feature>
<dbReference type="EMBL" id="CP022355">
    <property type="protein sequence ID" value="ASK78781.1"/>
    <property type="molecule type" value="Genomic_DNA"/>
</dbReference>
<dbReference type="KEGG" id="pmai:CF386_07115"/>
<evidence type="ECO:0008006" key="4">
    <source>
        <dbReference type="Google" id="ProtNLM"/>
    </source>
</evidence>
<gene>
    <name evidence="2" type="ORF">CF386_07115</name>
</gene>
<keyword evidence="3" id="KW-1185">Reference proteome</keyword>
<sequence length="112" mass="12967">MQNLKNRKDKIKHKLETAFSRNDKDLIERFQSEINDIEKKLTNLLYELDKDLVKKISQLEKLSFSRVLTKEEQADIGKLKKSVKGLVVVHPLTSIGKKIGVQEVTGFAKKRF</sequence>
<dbReference type="Gene3D" id="3.30.1370.150">
    <property type="entry name" value="Uncharacterised protein PF10928, DUF2810"/>
    <property type="match status" value="1"/>
</dbReference>
<organism evidence="2 3">
    <name type="scientific">Paraphotobacterium marinum</name>
    <dbReference type="NCBI Taxonomy" id="1755811"/>
    <lineage>
        <taxon>Bacteria</taxon>
        <taxon>Pseudomonadati</taxon>
        <taxon>Pseudomonadota</taxon>
        <taxon>Gammaproteobacteria</taxon>
        <taxon>Vibrionales</taxon>
        <taxon>Vibrionaceae</taxon>
        <taxon>Paraphotobacterium</taxon>
    </lineage>
</organism>